<sequence>MQQRTSSVRNIKLNGLTYSSIFNIGDAVCARTKAKGIAVQKEGAIFSGDDGVRFENYSLFDMEANLPEQQQPVQKTTLQHKETIHVGDINLLGVSQAAIFQVGSIREVTSEARIKHFRRLMDDNTHTNQADS</sequence>
<gene>
    <name evidence="1" type="ORF">FFL34_13955</name>
</gene>
<dbReference type="InterPro" id="IPR024496">
    <property type="entry name" value="Spore_germ_GerPE"/>
</dbReference>
<evidence type="ECO:0000313" key="1">
    <source>
        <dbReference type="EMBL" id="TMN23066.1"/>
    </source>
</evidence>
<dbReference type="Proteomes" id="UP000306980">
    <property type="component" value="Unassembled WGS sequence"/>
</dbReference>
<protein>
    <submittedName>
        <fullName evidence="1">Spore germination protein GerPE</fullName>
    </submittedName>
</protein>
<dbReference type="OrthoDB" id="2599887at2"/>
<comment type="caution">
    <text evidence="1">The sequence shown here is derived from an EMBL/GenBank/DDBJ whole genome shotgun (WGS) entry which is preliminary data.</text>
</comment>
<dbReference type="EMBL" id="VCIA01000001">
    <property type="protein sequence ID" value="TMN23066.1"/>
    <property type="molecule type" value="Genomic_DNA"/>
</dbReference>
<organism evidence="1 2">
    <name type="scientific">Lentibacillus cibarius</name>
    <dbReference type="NCBI Taxonomy" id="2583219"/>
    <lineage>
        <taxon>Bacteria</taxon>
        <taxon>Bacillati</taxon>
        <taxon>Bacillota</taxon>
        <taxon>Bacilli</taxon>
        <taxon>Bacillales</taxon>
        <taxon>Bacillaceae</taxon>
        <taxon>Lentibacillus</taxon>
    </lineage>
</organism>
<reference evidence="1 2" key="1">
    <citation type="submission" date="2019-05" db="EMBL/GenBank/DDBJ databases">
        <title>Genomic analysis of Lentibacillus sp. NKC220-2.</title>
        <authorList>
            <person name="Oh Y.J."/>
        </authorList>
    </citation>
    <scope>NUCLEOTIDE SEQUENCE [LARGE SCALE GENOMIC DNA]</scope>
    <source>
        <strain evidence="1 2">NKC220-2</strain>
    </source>
</reference>
<name>A0A5S3QR24_9BACI</name>
<accession>A0A5S3QR24</accession>
<dbReference type="Pfam" id="PF10970">
    <property type="entry name" value="GerPE"/>
    <property type="match status" value="1"/>
</dbReference>
<dbReference type="AlphaFoldDB" id="A0A5S3QR24"/>
<proteinExistence type="predicted"/>
<evidence type="ECO:0000313" key="2">
    <source>
        <dbReference type="Proteomes" id="UP000306980"/>
    </source>
</evidence>
<dbReference type="RefSeq" id="WP_138603958.1">
    <property type="nucleotide sequence ID" value="NZ_VCIA01000001.1"/>
</dbReference>